<evidence type="ECO:0000256" key="3">
    <source>
        <dbReference type="ARBA" id="ARBA00022964"/>
    </source>
</evidence>
<dbReference type="PANTHER" id="PTHR30468">
    <property type="entry name" value="ALPHA-KETOGLUTARATE-DEPENDENT SULFONATE DIOXYGENASE"/>
    <property type="match status" value="1"/>
</dbReference>
<dbReference type="GO" id="GO:0006790">
    <property type="term" value="P:sulfur compound metabolic process"/>
    <property type="evidence" value="ECO:0007669"/>
    <property type="project" value="TreeGrafter"/>
</dbReference>
<dbReference type="EMBL" id="FP929003">
    <property type="protein sequence ID" value="CBK40690.1"/>
    <property type="molecule type" value="Genomic_DNA"/>
</dbReference>
<dbReference type="InterPro" id="IPR051323">
    <property type="entry name" value="AtsK-like"/>
</dbReference>
<dbReference type="STRING" id="330214.NIDE0927"/>
<protein>
    <submittedName>
        <fullName evidence="7">Taurine dioxygenase, 2-oxoglutarate-dependent</fullName>
        <ecNumber evidence="7">1.14.11.17</ecNumber>
    </submittedName>
</protein>
<evidence type="ECO:0000313" key="7">
    <source>
        <dbReference type="EMBL" id="CBK40690.1"/>
    </source>
</evidence>
<dbReference type="OrthoDB" id="7346227at2"/>
<dbReference type="SUPFAM" id="SSF51197">
    <property type="entry name" value="Clavaminate synthase-like"/>
    <property type="match status" value="1"/>
</dbReference>
<proteinExistence type="inferred from homology"/>
<comment type="similarity">
    <text evidence="1">Belongs to the TfdA dioxygenase family.</text>
</comment>
<dbReference type="GO" id="GO:0000908">
    <property type="term" value="F:taurine dioxygenase activity"/>
    <property type="evidence" value="ECO:0007669"/>
    <property type="project" value="UniProtKB-EC"/>
</dbReference>
<keyword evidence="4 7" id="KW-0560">Oxidoreductase</keyword>
<keyword evidence="8" id="KW-1185">Reference proteome</keyword>
<evidence type="ECO:0000313" key="8">
    <source>
        <dbReference type="Proteomes" id="UP000001660"/>
    </source>
</evidence>
<name>D8PBT1_9BACT</name>
<organism evidence="7 8">
    <name type="scientific">Nitrospira defluvii</name>
    <dbReference type="NCBI Taxonomy" id="330214"/>
    <lineage>
        <taxon>Bacteria</taxon>
        <taxon>Pseudomonadati</taxon>
        <taxon>Nitrospirota</taxon>
        <taxon>Nitrospiria</taxon>
        <taxon>Nitrospirales</taxon>
        <taxon>Nitrospiraceae</taxon>
        <taxon>Nitrospira</taxon>
    </lineage>
</organism>
<dbReference type="Gene3D" id="3.60.130.10">
    <property type="entry name" value="Clavaminate synthase-like"/>
    <property type="match status" value="1"/>
</dbReference>
<dbReference type="PANTHER" id="PTHR30468:SF1">
    <property type="entry name" value="ALPHA-KETOGLUTARATE-DEPENDENT SULFONATE DIOXYGENASE"/>
    <property type="match status" value="1"/>
</dbReference>
<feature type="domain" description="TauD/TfdA-like" evidence="6">
    <location>
        <begin position="4"/>
        <end position="275"/>
    </location>
</feature>
<accession>D8PBT1</accession>
<evidence type="ECO:0000256" key="1">
    <source>
        <dbReference type="ARBA" id="ARBA00005896"/>
    </source>
</evidence>
<dbReference type="Proteomes" id="UP000001660">
    <property type="component" value="Chromosome"/>
</dbReference>
<dbReference type="InterPro" id="IPR003819">
    <property type="entry name" value="TauD/TfdA-like"/>
</dbReference>
<dbReference type="GO" id="GO:0005737">
    <property type="term" value="C:cytoplasm"/>
    <property type="evidence" value="ECO:0007669"/>
    <property type="project" value="TreeGrafter"/>
</dbReference>
<gene>
    <name evidence="7" type="primary">tauD</name>
    <name evidence="7" type="ORF">NIDE0927</name>
</gene>
<dbReference type="KEGG" id="nde:NIDE0927"/>
<evidence type="ECO:0000256" key="4">
    <source>
        <dbReference type="ARBA" id="ARBA00023002"/>
    </source>
</evidence>
<dbReference type="EC" id="1.14.11.17" evidence="7"/>
<keyword evidence="2" id="KW-0479">Metal-binding</keyword>
<keyword evidence="3 7" id="KW-0223">Dioxygenase</keyword>
<sequence>MMRFRKLGGALGAEVTGLNLQTPLGRCEADQLTKEWFRHGVLVFRGQMITDEEHVRFARRFGRLETFTQPNGIASFVPEIFCSANTDESGRLLPSDDERIKMLRLNWLWHIDSSYRAMPVKGVVLRALHVAEEGGDTIFADNVAAFEALPGTIKTRIEGLRAIHNFAYLVRQQGGDLRPEEVASLPRAEHPLVRRHADGRRSLYLSPPYMEKIVGWSEADSCALLHELMAWATQERFLFRHRWQLHDVIMWDNAWTMHCVTPYDVARHRRVVHGVTILGEEPVLPMKAIPQP</sequence>
<keyword evidence="5" id="KW-0408">Iron</keyword>
<evidence type="ECO:0000256" key="2">
    <source>
        <dbReference type="ARBA" id="ARBA00022723"/>
    </source>
</evidence>
<evidence type="ECO:0000256" key="5">
    <source>
        <dbReference type="ARBA" id="ARBA00023004"/>
    </source>
</evidence>
<evidence type="ECO:0000259" key="6">
    <source>
        <dbReference type="Pfam" id="PF02668"/>
    </source>
</evidence>
<dbReference type="InterPro" id="IPR042098">
    <property type="entry name" value="TauD-like_sf"/>
</dbReference>
<dbReference type="AlphaFoldDB" id="D8PBT1"/>
<dbReference type="Pfam" id="PF02668">
    <property type="entry name" value="TauD"/>
    <property type="match status" value="1"/>
</dbReference>
<dbReference type="eggNOG" id="COG2175">
    <property type="taxonomic scope" value="Bacteria"/>
</dbReference>
<dbReference type="HOGENOM" id="CLU_036005_2_0_0"/>
<dbReference type="GO" id="GO:0046872">
    <property type="term" value="F:metal ion binding"/>
    <property type="evidence" value="ECO:0007669"/>
    <property type="project" value="UniProtKB-KW"/>
</dbReference>
<reference evidence="7 8" key="1">
    <citation type="journal article" date="2010" name="Proc. Natl. Acad. Sci. U.S.A.">
        <title>A Nitrospira metagenome illuminates the physiology and evolution of globally important nitrite-oxidizing bacteria.</title>
        <authorList>
            <person name="Lucker S."/>
            <person name="Wagner M."/>
            <person name="Maixner F."/>
            <person name="Pelletier E."/>
            <person name="Koch H."/>
            <person name="Vacherie B."/>
            <person name="Rattei T."/>
            <person name="Sinninghe Damste J."/>
            <person name="Spieck E."/>
            <person name="Le Paslier D."/>
            <person name="Daims H."/>
        </authorList>
    </citation>
    <scope>NUCLEOTIDE SEQUENCE [LARGE SCALE GENOMIC DNA]</scope>
</reference>